<dbReference type="NCBIfam" id="TIGR02606">
    <property type="entry name" value="antidote_CC2985"/>
    <property type="match status" value="1"/>
</dbReference>
<reference evidence="3 4" key="1">
    <citation type="submission" date="2023-01" db="EMBL/GenBank/DDBJ databases">
        <title>Novel species of the genus Asticcacaulis isolated from rivers.</title>
        <authorList>
            <person name="Lu H."/>
        </authorList>
    </citation>
    <scope>NUCLEOTIDE SEQUENCE [LARGE SCALE GENOMIC DNA]</scope>
    <source>
        <strain evidence="3 4">BYS171W</strain>
    </source>
</reference>
<dbReference type="EMBL" id="JAQQKX010000004">
    <property type="protein sequence ID" value="MDC7683026.1"/>
    <property type="molecule type" value="Genomic_DNA"/>
</dbReference>
<proteinExistence type="inferred from homology"/>
<name>A0ABT5HSH8_9CAUL</name>
<dbReference type="SUPFAM" id="SSF47598">
    <property type="entry name" value="Ribbon-helix-helix"/>
    <property type="match status" value="1"/>
</dbReference>
<keyword evidence="2" id="KW-1277">Toxin-antitoxin system</keyword>
<dbReference type="InterPro" id="IPR010985">
    <property type="entry name" value="Ribbon_hlx_hlx"/>
</dbReference>
<dbReference type="InterPro" id="IPR022789">
    <property type="entry name" value="ParD"/>
</dbReference>
<dbReference type="PANTHER" id="PTHR36582">
    <property type="entry name" value="ANTITOXIN PARD"/>
    <property type="match status" value="1"/>
</dbReference>
<evidence type="ECO:0000256" key="2">
    <source>
        <dbReference type="ARBA" id="ARBA00022649"/>
    </source>
</evidence>
<organism evidence="3 4">
    <name type="scientific">Asticcacaulis aquaticus</name>
    <dbReference type="NCBI Taxonomy" id="2984212"/>
    <lineage>
        <taxon>Bacteria</taxon>
        <taxon>Pseudomonadati</taxon>
        <taxon>Pseudomonadota</taxon>
        <taxon>Alphaproteobacteria</taxon>
        <taxon>Caulobacterales</taxon>
        <taxon>Caulobacteraceae</taxon>
        <taxon>Asticcacaulis</taxon>
    </lineage>
</organism>
<keyword evidence="4" id="KW-1185">Reference proteome</keyword>
<comment type="similarity">
    <text evidence="1">Belongs to the ParD antitoxin family.</text>
</comment>
<dbReference type="CDD" id="cd22231">
    <property type="entry name" value="RHH_NikR_HicB-like"/>
    <property type="match status" value="1"/>
</dbReference>
<dbReference type="Pfam" id="PF03693">
    <property type="entry name" value="ParD_antitoxin"/>
    <property type="match status" value="1"/>
</dbReference>
<evidence type="ECO:0000313" key="3">
    <source>
        <dbReference type="EMBL" id="MDC7683026.1"/>
    </source>
</evidence>
<protein>
    <submittedName>
        <fullName evidence="3">Type II toxin-antitoxin system ParD family antitoxin</fullName>
    </submittedName>
</protein>
<evidence type="ECO:0000256" key="1">
    <source>
        <dbReference type="ARBA" id="ARBA00008580"/>
    </source>
</evidence>
<comment type="caution">
    <text evidence="3">The sequence shown here is derived from an EMBL/GenBank/DDBJ whole genome shotgun (WGS) entry which is preliminary data.</text>
</comment>
<dbReference type="Proteomes" id="UP001214854">
    <property type="component" value="Unassembled WGS sequence"/>
</dbReference>
<evidence type="ECO:0000313" key="4">
    <source>
        <dbReference type="Proteomes" id="UP001214854"/>
    </source>
</evidence>
<gene>
    <name evidence="3" type="ORF">PQU92_07045</name>
</gene>
<accession>A0ABT5HSH8</accession>
<sequence length="83" mass="9395">MNISLPEPLKQFVDGQIAEGRYSSVSEYVRELIRADEKRKAEARLEALLMEGLASPESEFQASDWADIRKEAMARLALKQSKP</sequence>
<dbReference type="InterPro" id="IPR038296">
    <property type="entry name" value="ParD_sf"/>
</dbReference>
<dbReference type="PANTHER" id="PTHR36582:SF2">
    <property type="entry name" value="ANTITOXIN PARD"/>
    <property type="match status" value="1"/>
</dbReference>
<dbReference type="Gene3D" id="6.10.10.120">
    <property type="entry name" value="Antitoxin ParD1-like"/>
    <property type="match status" value="1"/>
</dbReference>
<dbReference type="RefSeq" id="WP_272747508.1">
    <property type="nucleotide sequence ID" value="NZ_JAQQKX010000004.1"/>
</dbReference>